<keyword evidence="4" id="KW-1185">Reference proteome</keyword>
<feature type="region of interest" description="Disordered" evidence="2">
    <location>
        <begin position="69"/>
        <end position="215"/>
    </location>
</feature>
<feature type="compositionally biased region" description="Polar residues" evidence="2">
    <location>
        <begin position="186"/>
        <end position="195"/>
    </location>
</feature>
<feature type="compositionally biased region" description="Basic and acidic residues" evidence="2">
    <location>
        <begin position="132"/>
        <end position="148"/>
    </location>
</feature>
<organism evidence="3 4">
    <name type="scientific">Blattamonas nauphoetae</name>
    <dbReference type="NCBI Taxonomy" id="2049346"/>
    <lineage>
        <taxon>Eukaryota</taxon>
        <taxon>Metamonada</taxon>
        <taxon>Preaxostyla</taxon>
        <taxon>Oxymonadida</taxon>
        <taxon>Blattamonas</taxon>
    </lineage>
</organism>
<protein>
    <submittedName>
        <fullName evidence="3">Uncharacterized protein</fullName>
    </submittedName>
</protein>
<reference evidence="3 4" key="1">
    <citation type="journal article" date="2022" name="bioRxiv">
        <title>Genomics of Preaxostyla Flagellates Illuminates Evolutionary Transitions and the Path Towards Mitochondrial Loss.</title>
        <authorList>
            <person name="Novak L.V.F."/>
            <person name="Treitli S.C."/>
            <person name="Pyrih J."/>
            <person name="Halakuc P."/>
            <person name="Pipaliya S.V."/>
            <person name="Vacek V."/>
            <person name="Brzon O."/>
            <person name="Soukal P."/>
            <person name="Eme L."/>
            <person name="Dacks J.B."/>
            <person name="Karnkowska A."/>
            <person name="Elias M."/>
            <person name="Hampl V."/>
        </authorList>
    </citation>
    <scope>NUCLEOTIDE SEQUENCE [LARGE SCALE GENOMIC DNA]</scope>
    <source>
        <strain evidence="3">NAU3</strain>
        <tissue evidence="3">Gut</tissue>
    </source>
</reference>
<evidence type="ECO:0000313" key="3">
    <source>
        <dbReference type="EMBL" id="KAK2940845.1"/>
    </source>
</evidence>
<evidence type="ECO:0000256" key="1">
    <source>
        <dbReference type="SAM" id="Coils"/>
    </source>
</evidence>
<accession>A0ABQ9WMZ1</accession>
<feature type="coiled-coil region" evidence="1">
    <location>
        <begin position="235"/>
        <end position="301"/>
    </location>
</feature>
<dbReference type="EMBL" id="JARBJD010000592">
    <property type="protein sequence ID" value="KAK2940845.1"/>
    <property type="molecule type" value="Genomic_DNA"/>
</dbReference>
<evidence type="ECO:0000313" key="4">
    <source>
        <dbReference type="Proteomes" id="UP001281761"/>
    </source>
</evidence>
<name>A0ABQ9WMZ1_9EUKA</name>
<evidence type="ECO:0000256" key="2">
    <source>
        <dbReference type="SAM" id="MobiDB-lite"/>
    </source>
</evidence>
<dbReference type="Proteomes" id="UP001281761">
    <property type="component" value="Unassembled WGS sequence"/>
</dbReference>
<gene>
    <name evidence="3" type="ORF">BLNAU_24248</name>
</gene>
<sequence length="317" mass="35083">MRGTDEVQRHGQRARDDLQRRRVRLHGHLPDSQSVRHAIDVAKEFSEKTLIRTFTQVVAALLLLQGLSPPSSPAGRSRNPSHQNPCDPASGPPESEMTSESTRATVATLPPIPKRAMLPSPCSTHPPIAPRGKQDEPERKEEDKKDDSDNSDLIELDPKPKQENTTRPADLTRHTPPTTSHEHQQQPKSTVSPNELDSDAEQQIGVVKQKDGSVDSSLKQELEQLVDTSASSASNADLLRIIDSLKATLVEVERQRSADKAKYEKELRTIGSVSAEEHSELTRLTEENARLTETMSEFQVRAASLATDKNTPEKSLE</sequence>
<feature type="compositionally biased region" description="Polar residues" evidence="2">
    <location>
        <begin position="96"/>
        <end position="105"/>
    </location>
</feature>
<keyword evidence="1" id="KW-0175">Coiled coil</keyword>
<proteinExistence type="predicted"/>
<comment type="caution">
    <text evidence="3">The sequence shown here is derived from an EMBL/GenBank/DDBJ whole genome shotgun (WGS) entry which is preliminary data.</text>
</comment>